<evidence type="ECO:0000256" key="3">
    <source>
        <dbReference type="ARBA" id="ARBA00023163"/>
    </source>
</evidence>
<dbReference type="PANTHER" id="PTHR30055:SF234">
    <property type="entry name" value="HTH-TYPE TRANSCRIPTIONAL REGULATOR BETI"/>
    <property type="match status" value="1"/>
</dbReference>
<keyword evidence="3" id="KW-0804">Transcription</keyword>
<dbReference type="InterPro" id="IPR050109">
    <property type="entry name" value="HTH-type_TetR-like_transc_reg"/>
</dbReference>
<comment type="caution">
    <text evidence="6">The sequence shown here is derived from an EMBL/GenBank/DDBJ whole genome shotgun (WGS) entry which is preliminary data.</text>
</comment>
<keyword evidence="2 4" id="KW-0238">DNA-binding</keyword>
<gene>
    <name evidence="6" type="ORF">QC821_01170</name>
</gene>
<evidence type="ECO:0000256" key="2">
    <source>
        <dbReference type="ARBA" id="ARBA00023125"/>
    </source>
</evidence>
<keyword evidence="7" id="KW-1185">Reference proteome</keyword>
<name>A0ABU1H929_9GAMM</name>
<evidence type="ECO:0000256" key="1">
    <source>
        <dbReference type="ARBA" id="ARBA00023015"/>
    </source>
</evidence>
<dbReference type="SUPFAM" id="SSF46689">
    <property type="entry name" value="Homeodomain-like"/>
    <property type="match status" value="1"/>
</dbReference>
<dbReference type="PROSITE" id="PS50977">
    <property type="entry name" value="HTH_TETR_2"/>
    <property type="match status" value="1"/>
</dbReference>
<organism evidence="6 7">
    <name type="scientific">Franzmannia qiaohouensis</name>
    <dbReference type="NCBI Taxonomy" id="1329370"/>
    <lineage>
        <taxon>Bacteria</taxon>
        <taxon>Pseudomonadati</taxon>
        <taxon>Pseudomonadota</taxon>
        <taxon>Gammaproteobacteria</taxon>
        <taxon>Oceanospirillales</taxon>
        <taxon>Halomonadaceae</taxon>
        <taxon>Franzmannia</taxon>
    </lineage>
</organism>
<sequence>MTGLRTRQKADRKRRILKASMLLFRRSGYRHVRIEDIAEVAEVSVGTVYNYYATKGDILIAIVAMEVEEVLAAGETLLATPPSGMRDALQALINHYYDHSLNYLSKEMWRAAMALSIEAPLTPNGVLYHQLDERLRAQVQALLASGQAQGEIDPRLDSDALGDLLFNSLNMMFVEFVSDDAMTLEALKSRLSRQLDAMTRVWTHATA</sequence>
<dbReference type="RefSeq" id="WP_309715850.1">
    <property type="nucleotide sequence ID" value="NZ_JARWAM010000001.1"/>
</dbReference>
<dbReference type="InterPro" id="IPR001647">
    <property type="entry name" value="HTH_TetR"/>
</dbReference>
<accession>A0ABU1H929</accession>
<dbReference type="PRINTS" id="PR00455">
    <property type="entry name" value="HTHTETR"/>
</dbReference>
<evidence type="ECO:0000313" key="7">
    <source>
        <dbReference type="Proteomes" id="UP001251374"/>
    </source>
</evidence>
<reference evidence="6 7" key="1">
    <citation type="submission" date="2023-04" db="EMBL/GenBank/DDBJ databases">
        <title>A long-awaited taxogenomic arrangement of the family Halomonadaceae.</title>
        <authorList>
            <person name="De La Haba R."/>
            <person name="Chuvochina M."/>
            <person name="Wittouck S."/>
            <person name="Arahal D.R."/>
            <person name="Sanchez-Porro C."/>
            <person name="Hugenholtz P."/>
            <person name="Ventosa A."/>
        </authorList>
    </citation>
    <scope>NUCLEOTIDE SEQUENCE [LARGE SCALE GENOMIC DNA]</scope>
    <source>
        <strain evidence="6 7">DSM 26770</strain>
    </source>
</reference>
<dbReference type="Gene3D" id="1.10.357.10">
    <property type="entry name" value="Tetracycline Repressor, domain 2"/>
    <property type="match status" value="1"/>
</dbReference>
<feature type="domain" description="HTH tetR-type" evidence="5">
    <location>
        <begin position="10"/>
        <end position="70"/>
    </location>
</feature>
<feature type="DNA-binding region" description="H-T-H motif" evidence="4">
    <location>
        <begin position="33"/>
        <end position="52"/>
    </location>
</feature>
<dbReference type="Proteomes" id="UP001251374">
    <property type="component" value="Unassembled WGS sequence"/>
</dbReference>
<dbReference type="EMBL" id="JARWAM010000001">
    <property type="protein sequence ID" value="MDR5903881.1"/>
    <property type="molecule type" value="Genomic_DNA"/>
</dbReference>
<protein>
    <submittedName>
        <fullName evidence="6">TetR/AcrR family transcriptional regulator</fullName>
    </submittedName>
</protein>
<dbReference type="InterPro" id="IPR009057">
    <property type="entry name" value="Homeodomain-like_sf"/>
</dbReference>
<dbReference type="PANTHER" id="PTHR30055">
    <property type="entry name" value="HTH-TYPE TRANSCRIPTIONAL REGULATOR RUTR"/>
    <property type="match status" value="1"/>
</dbReference>
<evidence type="ECO:0000256" key="4">
    <source>
        <dbReference type="PROSITE-ProRule" id="PRU00335"/>
    </source>
</evidence>
<keyword evidence="1" id="KW-0805">Transcription regulation</keyword>
<dbReference type="Pfam" id="PF00440">
    <property type="entry name" value="TetR_N"/>
    <property type="match status" value="1"/>
</dbReference>
<proteinExistence type="predicted"/>
<evidence type="ECO:0000259" key="5">
    <source>
        <dbReference type="PROSITE" id="PS50977"/>
    </source>
</evidence>
<dbReference type="InterPro" id="IPR036271">
    <property type="entry name" value="Tet_transcr_reg_TetR-rel_C_sf"/>
</dbReference>
<evidence type="ECO:0000313" key="6">
    <source>
        <dbReference type="EMBL" id="MDR5903881.1"/>
    </source>
</evidence>
<dbReference type="SUPFAM" id="SSF48498">
    <property type="entry name" value="Tetracyclin repressor-like, C-terminal domain"/>
    <property type="match status" value="1"/>
</dbReference>